<dbReference type="InterPro" id="IPR038586">
    <property type="entry name" value="Tctex-1-like_sf"/>
</dbReference>
<keyword evidence="2" id="KW-1185">Reference proteome</keyword>
<proteinExistence type="predicted"/>
<dbReference type="PANTHER" id="PTHR21255">
    <property type="entry name" value="T-COMPLEX-ASSOCIATED-TESTIS-EXPRESSED 1/ DYNEIN LIGHT CHAIN"/>
    <property type="match status" value="1"/>
</dbReference>
<gene>
    <name evidence="1" type="ORF">TRSC58_02297</name>
</gene>
<evidence type="ECO:0000313" key="1">
    <source>
        <dbReference type="EMBL" id="ESL09976.1"/>
    </source>
</evidence>
<dbReference type="PANTHER" id="PTHR21255:SF4">
    <property type="entry name" value="DYNEIN LIGHT CHAIN TCTEX-TYPE"/>
    <property type="match status" value="1"/>
</dbReference>
<accession>A0A061J781</accession>
<dbReference type="InterPro" id="IPR005334">
    <property type="entry name" value="Tctex-1-like"/>
</dbReference>
<dbReference type="EMBL" id="AUPL01002297">
    <property type="protein sequence ID" value="ESL09976.1"/>
    <property type="molecule type" value="Genomic_DNA"/>
</dbReference>
<protein>
    <submittedName>
        <fullName evidence="1">Dynein light chain</fullName>
    </submittedName>
</protein>
<dbReference type="GO" id="GO:0005868">
    <property type="term" value="C:cytoplasmic dynein complex"/>
    <property type="evidence" value="ECO:0007669"/>
    <property type="project" value="TreeGrafter"/>
</dbReference>
<sequence length="109" mass="11859">MAEKLTLADDAKGICEEVVARHFTPVMSYQHENVPAIVTAITENVVQRLTQEAALPRKYIAHCVVFQNNGAGFNAISACSWNPASDACYVHHAETKAMHCVLTVYGVVA</sequence>
<dbReference type="GO" id="GO:0005737">
    <property type="term" value="C:cytoplasm"/>
    <property type="evidence" value="ECO:0007669"/>
    <property type="project" value="TreeGrafter"/>
</dbReference>
<evidence type="ECO:0000313" key="2">
    <source>
        <dbReference type="Proteomes" id="UP000031737"/>
    </source>
</evidence>
<dbReference type="Gene3D" id="3.30.1140.40">
    <property type="entry name" value="Tctex-1"/>
    <property type="match status" value="1"/>
</dbReference>
<dbReference type="Proteomes" id="UP000031737">
    <property type="component" value="Unassembled WGS sequence"/>
</dbReference>
<name>A0A061J781_TRYRA</name>
<dbReference type="CDD" id="cd21455">
    <property type="entry name" value="DLC-like_DYNLT1_DYNLT3"/>
    <property type="match status" value="1"/>
</dbReference>
<dbReference type="GO" id="GO:0007018">
    <property type="term" value="P:microtubule-based movement"/>
    <property type="evidence" value="ECO:0007669"/>
    <property type="project" value="TreeGrafter"/>
</dbReference>
<reference evidence="1 2" key="1">
    <citation type="submission" date="2013-07" db="EMBL/GenBank/DDBJ databases">
        <authorList>
            <person name="Stoco P.H."/>
            <person name="Wagner G."/>
            <person name="Gerber A."/>
            <person name="Zaha A."/>
            <person name="Thompson C."/>
            <person name="Bartholomeu D.C."/>
            <person name="Luckemeyer D.D."/>
            <person name="Bahia D."/>
            <person name="Loreto E."/>
            <person name="Prestes E.B."/>
            <person name="Lima F.M."/>
            <person name="Rodrigues-Luiz G."/>
            <person name="Vallejo G.A."/>
            <person name="Filho J.F."/>
            <person name="Monteiro K.M."/>
            <person name="Tyler K.M."/>
            <person name="de Almeida L.G."/>
            <person name="Ortiz M.F."/>
            <person name="Siervo M.A."/>
            <person name="de Moraes M.H."/>
            <person name="Cunha O.L."/>
            <person name="Mendonca-Neto R."/>
            <person name="Silva R."/>
            <person name="Teixeira S.M."/>
            <person name="Murta S.M."/>
            <person name="Sincero T.C."/>
            <person name="Mendes T.A."/>
            <person name="Urmenyi T.P."/>
            <person name="Silva V.G."/>
            <person name="da Rocha W.D."/>
            <person name="Andersson B."/>
            <person name="Romanha A.J."/>
            <person name="Steindel M."/>
            <person name="de Vasconcelos A.T."/>
            <person name="Grisard E.C."/>
        </authorList>
    </citation>
    <scope>NUCLEOTIDE SEQUENCE [LARGE SCALE GENOMIC DNA]</scope>
    <source>
        <strain evidence="1 2">SC58</strain>
    </source>
</reference>
<dbReference type="Pfam" id="PF03645">
    <property type="entry name" value="Tctex-1"/>
    <property type="match status" value="1"/>
</dbReference>
<dbReference type="OrthoDB" id="10059120at2759"/>
<comment type="caution">
    <text evidence="1">The sequence shown here is derived from an EMBL/GenBank/DDBJ whole genome shotgun (WGS) entry which is preliminary data.</text>
</comment>
<dbReference type="GO" id="GO:0045505">
    <property type="term" value="F:dynein intermediate chain binding"/>
    <property type="evidence" value="ECO:0007669"/>
    <property type="project" value="TreeGrafter"/>
</dbReference>
<dbReference type="AlphaFoldDB" id="A0A061J781"/>
<organism evidence="1 2">
    <name type="scientific">Trypanosoma rangeli SC58</name>
    <dbReference type="NCBI Taxonomy" id="429131"/>
    <lineage>
        <taxon>Eukaryota</taxon>
        <taxon>Discoba</taxon>
        <taxon>Euglenozoa</taxon>
        <taxon>Kinetoplastea</taxon>
        <taxon>Metakinetoplastina</taxon>
        <taxon>Trypanosomatida</taxon>
        <taxon>Trypanosomatidae</taxon>
        <taxon>Trypanosoma</taxon>
        <taxon>Herpetosoma</taxon>
    </lineage>
</organism>
<dbReference type="VEuPathDB" id="TriTrypDB:TRSC58_02297"/>